<feature type="transmembrane region" description="Helical" evidence="3">
    <location>
        <begin position="309"/>
        <end position="327"/>
    </location>
</feature>
<feature type="transmembrane region" description="Helical" evidence="3">
    <location>
        <begin position="243"/>
        <end position="266"/>
    </location>
</feature>
<evidence type="ECO:0000313" key="5">
    <source>
        <dbReference type="EMBL" id="KAF2179128.1"/>
    </source>
</evidence>
<feature type="transmembrane region" description="Helical" evidence="3">
    <location>
        <begin position="46"/>
        <end position="69"/>
    </location>
</feature>
<proteinExistence type="inferred from homology"/>
<dbReference type="Pfam" id="PF07690">
    <property type="entry name" value="MFS_1"/>
    <property type="match status" value="1"/>
</dbReference>
<dbReference type="Gene3D" id="1.20.1250.20">
    <property type="entry name" value="MFS general substrate transporter like domains"/>
    <property type="match status" value="2"/>
</dbReference>
<dbReference type="EMBL" id="ML994670">
    <property type="protein sequence ID" value="KAF2179128.1"/>
    <property type="molecule type" value="Genomic_DNA"/>
</dbReference>
<keyword evidence="3" id="KW-1133">Transmembrane helix</keyword>
<sequence length="430" mass="46607">MGNPPESKNSVSENVVPTKELPPVLQNAAPLSPPPDGGVSAWVQCAAGFCIFFNTWGLLNTFGIFQAYYERNLLHDSSPSQISWIGTVQSSFIMLGSVYSGPLYDWGYLRALIWTGSFMLVFGMFMTSLCSLYWQILLAQGFFMGLGLGCLFTPSVGVIATYFRKRLGLAMGIATSGSTIGGIVYPIMFHRLIEPVGFGWASRTIAFVMIFLSILPVLGMRTRLKPPAVRRVFDAGAWKEPDFTLFGLALFVSYIGMYIPFFYIQLYCFEKSVITDGLNFYLLPIMNASGFFGRVIVGYIADHIGSMNAYAICGGLCSVLLFGWIAIDGEAGIIAFCVLYGFVVAGLVTLAPTVVAAVLCPDMRQFGVRLTMLQVPSAIGLLIGNPVAGAILKRGWVGLQCFSAATVIVGALLTVAARISKVGWGITRRC</sequence>
<evidence type="ECO:0000256" key="3">
    <source>
        <dbReference type="SAM" id="Phobius"/>
    </source>
</evidence>
<feature type="transmembrane region" description="Helical" evidence="3">
    <location>
        <begin position="200"/>
        <end position="222"/>
    </location>
</feature>
<keyword evidence="6" id="KW-1185">Reference proteome</keyword>
<dbReference type="GO" id="GO:0022857">
    <property type="term" value="F:transmembrane transporter activity"/>
    <property type="evidence" value="ECO:0007669"/>
    <property type="project" value="InterPro"/>
</dbReference>
<name>A0A6A6DKZ0_9PEZI</name>
<dbReference type="PROSITE" id="PS50850">
    <property type="entry name" value="MFS"/>
    <property type="match status" value="1"/>
</dbReference>
<comment type="similarity">
    <text evidence="2">Belongs to the major facilitator superfamily. Monocarboxylate porter (TC 2.A.1.13) family.</text>
</comment>
<comment type="subcellular location">
    <subcellularLocation>
        <location evidence="1">Membrane</location>
        <topology evidence="1">Multi-pass membrane protein</topology>
    </subcellularLocation>
</comment>
<feature type="transmembrane region" description="Helical" evidence="3">
    <location>
        <begin position="397"/>
        <end position="419"/>
    </location>
</feature>
<dbReference type="AlphaFoldDB" id="A0A6A6DKZ0"/>
<feature type="transmembrane region" description="Helical" evidence="3">
    <location>
        <begin position="169"/>
        <end position="188"/>
    </location>
</feature>
<keyword evidence="3" id="KW-0472">Membrane</keyword>
<gene>
    <name evidence="5" type="ORF">K469DRAFT_717634</name>
</gene>
<organism evidence="5 6">
    <name type="scientific">Zopfia rhizophila CBS 207.26</name>
    <dbReference type="NCBI Taxonomy" id="1314779"/>
    <lineage>
        <taxon>Eukaryota</taxon>
        <taxon>Fungi</taxon>
        <taxon>Dikarya</taxon>
        <taxon>Ascomycota</taxon>
        <taxon>Pezizomycotina</taxon>
        <taxon>Dothideomycetes</taxon>
        <taxon>Dothideomycetes incertae sedis</taxon>
        <taxon>Zopfiaceae</taxon>
        <taxon>Zopfia</taxon>
    </lineage>
</organism>
<dbReference type="InterPro" id="IPR011701">
    <property type="entry name" value="MFS"/>
</dbReference>
<feature type="transmembrane region" description="Helical" evidence="3">
    <location>
        <begin position="142"/>
        <end position="162"/>
    </location>
</feature>
<dbReference type="PANTHER" id="PTHR11360:SF234">
    <property type="entry name" value="MFS-TYPE TRANSPORTER DBAD-RELATED"/>
    <property type="match status" value="1"/>
</dbReference>
<evidence type="ECO:0000256" key="1">
    <source>
        <dbReference type="ARBA" id="ARBA00004141"/>
    </source>
</evidence>
<feature type="domain" description="Major facilitator superfamily (MFS) profile" evidence="4">
    <location>
        <begin position="242"/>
        <end position="430"/>
    </location>
</feature>
<feature type="transmembrane region" description="Helical" evidence="3">
    <location>
        <begin position="81"/>
        <end position="99"/>
    </location>
</feature>
<evidence type="ECO:0000256" key="2">
    <source>
        <dbReference type="ARBA" id="ARBA00006727"/>
    </source>
</evidence>
<dbReference type="GO" id="GO:0016020">
    <property type="term" value="C:membrane"/>
    <property type="evidence" value="ECO:0007669"/>
    <property type="project" value="UniProtKB-SubCell"/>
</dbReference>
<accession>A0A6A6DKZ0</accession>
<feature type="transmembrane region" description="Helical" evidence="3">
    <location>
        <begin position="372"/>
        <end position="391"/>
    </location>
</feature>
<dbReference type="PANTHER" id="PTHR11360">
    <property type="entry name" value="MONOCARBOXYLATE TRANSPORTER"/>
    <property type="match status" value="1"/>
</dbReference>
<dbReference type="InterPro" id="IPR020846">
    <property type="entry name" value="MFS_dom"/>
</dbReference>
<dbReference type="InterPro" id="IPR036259">
    <property type="entry name" value="MFS_trans_sf"/>
</dbReference>
<dbReference type="Proteomes" id="UP000800200">
    <property type="component" value="Unassembled WGS sequence"/>
</dbReference>
<dbReference type="OrthoDB" id="6509908at2759"/>
<dbReference type="InterPro" id="IPR050327">
    <property type="entry name" value="Proton-linked_MCT"/>
</dbReference>
<keyword evidence="3" id="KW-0812">Transmembrane</keyword>
<evidence type="ECO:0000313" key="6">
    <source>
        <dbReference type="Proteomes" id="UP000800200"/>
    </source>
</evidence>
<dbReference type="SUPFAM" id="SSF103473">
    <property type="entry name" value="MFS general substrate transporter"/>
    <property type="match status" value="1"/>
</dbReference>
<protein>
    <submittedName>
        <fullName evidence="5">MFS general substrate transporter</fullName>
    </submittedName>
</protein>
<feature type="transmembrane region" description="Helical" evidence="3">
    <location>
        <begin position="333"/>
        <end position="360"/>
    </location>
</feature>
<evidence type="ECO:0000259" key="4">
    <source>
        <dbReference type="PROSITE" id="PS50850"/>
    </source>
</evidence>
<reference evidence="5" key="1">
    <citation type="journal article" date="2020" name="Stud. Mycol.">
        <title>101 Dothideomycetes genomes: a test case for predicting lifestyles and emergence of pathogens.</title>
        <authorList>
            <person name="Haridas S."/>
            <person name="Albert R."/>
            <person name="Binder M."/>
            <person name="Bloem J."/>
            <person name="Labutti K."/>
            <person name="Salamov A."/>
            <person name="Andreopoulos B."/>
            <person name="Baker S."/>
            <person name="Barry K."/>
            <person name="Bills G."/>
            <person name="Bluhm B."/>
            <person name="Cannon C."/>
            <person name="Castanera R."/>
            <person name="Culley D."/>
            <person name="Daum C."/>
            <person name="Ezra D."/>
            <person name="Gonzalez J."/>
            <person name="Henrissat B."/>
            <person name="Kuo A."/>
            <person name="Liang C."/>
            <person name="Lipzen A."/>
            <person name="Lutzoni F."/>
            <person name="Magnuson J."/>
            <person name="Mondo S."/>
            <person name="Nolan M."/>
            <person name="Ohm R."/>
            <person name="Pangilinan J."/>
            <person name="Park H.-J."/>
            <person name="Ramirez L."/>
            <person name="Alfaro M."/>
            <person name="Sun H."/>
            <person name="Tritt A."/>
            <person name="Yoshinaga Y."/>
            <person name="Zwiers L.-H."/>
            <person name="Turgeon B."/>
            <person name="Goodwin S."/>
            <person name="Spatafora J."/>
            <person name="Crous P."/>
            <person name="Grigoriev I."/>
        </authorList>
    </citation>
    <scope>NUCLEOTIDE SEQUENCE</scope>
    <source>
        <strain evidence="5">CBS 207.26</strain>
    </source>
</reference>
<feature type="transmembrane region" description="Helical" evidence="3">
    <location>
        <begin position="111"/>
        <end position="136"/>
    </location>
</feature>
<feature type="transmembrane region" description="Helical" evidence="3">
    <location>
        <begin position="278"/>
        <end position="297"/>
    </location>
</feature>